<evidence type="ECO:0000313" key="4">
    <source>
        <dbReference type="Proteomes" id="UP000193411"/>
    </source>
</evidence>
<dbReference type="GO" id="GO:0070274">
    <property type="term" value="C:RES complex"/>
    <property type="evidence" value="ECO:0007669"/>
    <property type="project" value="TreeGrafter"/>
</dbReference>
<dbReference type="PANTHER" id="PTHR31809:SF0">
    <property type="entry name" value="BUD13 HOMOLOG"/>
    <property type="match status" value="1"/>
</dbReference>
<keyword evidence="4" id="KW-1185">Reference proteome</keyword>
<comment type="caution">
    <text evidence="3">The sequence shown here is derived from an EMBL/GenBank/DDBJ whole genome shotgun (WGS) entry which is preliminary data.</text>
</comment>
<proteinExistence type="inferred from homology"/>
<evidence type="ECO:0000313" key="3">
    <source>
        <dbReference type="EMBL" id="ORZ37831.1"/>
    </source>
</evidence>
<dbReference type="OrthoDB" id="6022at2759"/>
<gene>
    <name evidence="3" type="ORF">BCR44DRAFT_56275</name>
</gene>
<dbReference type="GO" id="GO:0005684">
    <property type="term" value="C:U2-type spliceosomal complex"/>
    <property type="evidence" value="ECO:0007669"/>
    <property type="project" value="TreeGrafter"/>
</dbReference>
<dbReference type="PANTHER" id="PTHR31809">
    <property type="entry name" value="BUD13 HOMOLOG"/>
    <property type="match status" value="1"/>
</dbReference>
<feature type="compositionally biased region" description="Basic and acidic residues" evidence="2">
    <location>
        <begin position="129"/>
        <end position="150"/>
    </location>
</feature>
<evidence type="ECO:0000256" key="1">
    <source>
        <dbReference type="ARBA" id="ARBA00011069"/>
    </source>
</evidence>
<dbReference type="GO" id="GO:0000398">
    <property type="term" value="P:mRNA splicing, via spliceosome"/>
    <property type="evidence" value="ECO:0007669"/>
    <property type="project" value="TreeGrafter"/>
</dbReference>
<dbReference type="InterPro" id="IPR018609">
    <property type="entry name" value="Bud13"/>
</dbReference>
<feature type="compositionally biased region" description="Basic and acidic residues" evidence="2">
    <location>
        <begin position="208"/>
        <end position="221"/>
    </location>
</feature>
<feature type="region of interest" description="Disordered" evidence="2">
    <location>
        <begin position="1"/>
        <end position="173"/>
    </location>
</feature>
<feature type="compositionally biased region" description="Basic and acidic residues" evidence="2">
    <location>
        <begin position="1"/>
        <end position="19"/>
    </location>
</feature>
<feature type="compositionally biased region" description="Low complexity" evidence="2">
    <location>
        <begin position="222"/>
        <end position="233"/>
    </location>
</feature>
<dbReference type="STRING" id="765915.A0A1Y2HVQ1"/>
<sequence>MTSKSKADYLAKYLSDDPKKKKKKSSKSSSLVIDQDDSIMIAPPPAARSIDPQVTIRTASSSSFSSSGAHAPHDPIPLPTIDPVNNTDDGPINHGVNTVVIPKLARPRARHDSDSDADDDDGPPRRRMRYDSDSDDDRGGRGDRPPRDDPAQQSQAPGGTTVHRDARGRKVAVADLRQEAAAAEQAQVDKMNKDKLFMMGRVQLEQMREKRRQLLEGREAGPGESSGSAAAASVDPLKDRMRWGDPGAMLGLVEKQKAKMRDPDRPQYEGGWAPNRFMIPPGFRWDGIDRSNGFERKLLMRQNERAADEEAKYKWRSEDM</sequence>
<dbReference type="AlphaFoldDB" id="A0A1Y2HVQ1"/>
<organism evidence="3 4">
    <name type="scientific">Catenaria anguillulae PL171</name>
    <dbReference type="NCBI Taxonomy" id="765915"/>
    <lineage>
        <taxon>Eukaryota</taxon>
        <taxon>Fungi</taxon>
        <taxon>Fungi incertae sedis</taxon>
        <taxon>Blastocladiomycota</taxon>
        <taxon>Blastocladiomycetes</taxon>
        <taxon>Blastocladiales</taxon>
        <taxon>Catenariaceae</taxon>
        <taxon>Catenaria</taxon>
    </lineage>
</organism>
<dbReference type="GO" id="GO:0003723">
    <property type="term" value="F:RNA binding"/>
    <property type="evidence" value="ECO:0007669"/>
    <property type="project" value="TreeGrafter"/>
</dbReference>
<dbReference type="Pfam" id="PF09736">
    <property type="entry name" value="Bud13"/>
    <property type="match status" value="1"/>
</dbReference>
<feature type="compositionally biased region" description="Basic and acidic residues" evidence="2">
    <location>
        <begin position="254"/>
        <end position="267"/>
    </location>
</feature>
<protein>
    <submittedName>
        <fullName evidence="3">Pre-mRNA-splicing factor of RES complex-domain-containing protein</fullName>
    </submittedName>
</protein>
<dbReference type="Proteomes" id="UP000193411">
    <property type="component" value="Unassembled WGS sequence"/>
</dbReference>
<accession>A0A1Y2HVQ1</accession>
<feature type="region of interest" description="Disordered" evidence="2">
    <location>
        <begin position="208"/>
        <end position="273"/>
    </location>
</feature>
<dbReference type="InterPro" id="IPR051112">
    <property type="entry name" value="CWC26_splicing_factor"/>
</dbReference>
<dbReference type="EMBL" id="MCFL01000011">
    <property type="protein sequence ID" value="ORZ37831.1"/>
    <property type="molecule type" value="Genomic_DNA"/>
</dbReference>
<evidence type="ECO:0000256" key="2">
    <source>
        <dbReference type="SAM" id="MobiDB-lite"/>
    </source>
</evidence>
<reference evidence="3 4" key="1">
    <citation type="submission" date="2016-07" db="EMBL/GenBank/DDBJ databases">
        <title>Pervasive Adenine N6-methylation of Active Genes in Fungi.</title>
        <authorList>
            <consortium name="DOE Joint Genome Institute"/>
            <person name="Mondo S.J."/>
            <person name="Dannebaum R.O."/>
            <person name="Kuo R.C."/>
            <person name="Labutti K."/>
            <person name="Haridas S."/>
            <person name="Kuo A."/>
            <person name="Salamov A."/>
            <person name="Ahrendt S.R."/>
            <person name="Lipzen A."/>
            <person name="Sullivan W."/>
            <person name="Andreopoulos W.B."/>
            <person name="Clum A."/>
            <person name="Lindquist E."/>
            <person name="Daum C."/>
            <person name="Ramamoorthy G.K."/>
            <person name="Gryganskyi A."/>
            <person name="Culley D."/>
            <person name="Magnuson J.K."/>
            <person name="James T.Y."/>
            <person name="O'Malley M.A."/>
            <person name="Stajich J.E."/>
            <person name="Spatafora J.W."/>
            <person name="Visel A."/>
            <person name="Grigoriev I.V."/>
        </authorList>
    </citation>
    <scope>NUCLEOTIDE SEQUENCE [LARGE SCALE GENOMIC DNA]</scope>
    <source>
        <strain evidence="3 4">PL171</strain>
    </source>
</reference>
<comment type="similarity">
    <text evidence="1">Belongs to the CWC26 family.</text>
</comment>
<name>A0A1Y2HVQ1_9FUNG</name>